<dbReference type="Proteomes" id="UP000018217">
    <property type="component" value="Unassembled WGS sequence"/>
</dbReference>
<comment type="caution">
    <text evidence="1">The sequence shown here is derived from an EMBL/GenBank/DDBJ whole genome shotgun (WGS) entry which is preliminary data.</text>
</comment>
<sequence length="35" mass="3965">MRQFFIGSHTSGMLKYATTAFDFALALYFISKNGE</sequence>
<proteinExistence type="predicted"/>
<evidence type="ECO:0000313" key="1">
    <source>
        <dbReference type="EMBL" id="CCG87366.1"/>
    </source>
</evidence>
<evidence type="ECO:0000313" key="2">
    <source>
        <dbReference type="Proteomes" id="UP000018217"/>
    </source>
</evidence>
<reference evidence="1 2" key="1">
    <citation type="journal article" date="2013" name="Syst. Appl. Microbiol.">
        <title>Phylogenetic position and virulence apparatus of the pear flower necrosis pathogen Erwinia piriflorinigrans CFBP 5888T as assessed by comparative genomics.</title>
        <authorList>
            <person name="Smits T.H."/>
            <person name="Rezzonico F."/>
            <person name="Lopez M.M."/>
            <person name="Blom J."/>
            <person name="Goesmann A."/>
            <person name="Frey J.E."/>
            <person name="Duffy B."/>
        </authorList>
    </citation>
    <scope>NUCLEOTIDE SEQUENCE [LARGE SCALE GENOMIC DNA]</scope>
    <source>
        <strain evidence="2">CFBP5888</strain>
    </source>
</reference>
<organism evidence="1 2">
    <name type="scientific">Erwinia piriflorinigrans CFBP 5888</name>
    <dbReference type="NCBI Taxonomy" id="1161919"/>
    <lineage>
        <taxon>Bacteria</taxon>
        <taxon>Pseudomonadati</taxon>
        <taxon>Pseudomonadota</taxon>
        <taxon>Gammaproteobacteria</taxon>
        <taxon>Enterobacterales</taxon>
        <taxon>Erwiniaceae</taxon>
        <taxon>Erwinia</taxon>
    </lineage>
</organism>
<dbReference type="EMBL" id="CAHS01000015">
    <property type="protein sequence ID" value="CCG87366.1"/>
    <property type="molecule type" value="Genomic_DNA"/>
</dbReference>
<dbReference type="AlphaFoldDB" id="V5Z8K8"/>
<accession>V5Z8K8</accession>
<keyword evidence="2" id="KW-1185">Reference proteome</keyword>
<protein>
    <submittedName>
        <fullName evidence="1">Uncharacterized protein</fullName>
    </submittedName>
</protein>
<name>V5Z8K8_9GAMM</name>
<gene>
    <name evidence="1" type="ORF">EPIR_2001</name>
</gene>